<dbReference type="EMBL" id="BK015521">
    <property type="protein sequence ID" value="DAE10850.1"/>
    <property type="molecule type" value="Genomic_DNA"/>
</dbReference>
<feature type="region of interest" description="Disordered" evidence="1">
    <location>
        <begin position="43"/>
        <end position="62"/>
    </location>
</feature>
<accession>A0A8S5PVC9</accession>
<keyword evidence="2" id="KW-0472">Membrane</keyword>
<evidence type="ECO:0000256" key="2">
    <source>
        <dbReference type="SAM" id="Phobius"/>
    </source>
</evidence>
<keyword evidence="2" id="KW-0812">Transmembrane</keyword>
<evidence type="ECO:0000256" key="1">
    <source>
        <dbReference type="SAM" id="MobiDB-lite"/>
    </source>
</evidence>
<protein>
    <submittedName>
        <fullName evidence="3">Uncharacterized protein</fullName>
    </submittedName>
</protein>
<name>A0A8S5PVC9_9CAUD</name>
<feature type="transmembrane region" description="Helical" evidence="2">
    <location>
        <begin position="12"/>
        <end position="36"/>
    </location>
</feature>
<sequence>MKQSKDPIETAISYTFAFIMVAGVLLPFLLMLVSYFKEQPTNTTMHQPEPMDQYADSLVCPD</sequence>
<reference evidence="3" key="1">
    <citation type="journal article" date="2021" name="Proc. Natl. Acad. Sci. U.S.A.">
        <title>A Catalog of Tens of Thousands of Viruses from Human Metagenomes Reveals Hidden Associations with Chronic Diseases.</title>
        <authorList>
            <person name="Tisza M.J."/>
            <person name="Buck C.B."/>
        </authorList>
    </citation>
    <scope>NUCLEOTIDE SEQUENCE</scope>
    <source>
        <strain evidence="3">Ct9GL2</strain>
    </source>
</reference>
<organism evidence="3">
    <name type="scientific">Siphoviridae sp. ct9GL2</name>
    <dbReference type="NCBI Taxonomy" id="2825368"/>
    <lineage>
        <taxon>Viruses</taxon>
        <taxon>Duplodnaviria</taxon>
        <taxon>Heunggongvirae</taxon>
        <taxon>Uroviricota</taxon>
        <taxon>Caudoviricetes</taxon>
    </lineage>
</organism>
<evidence type="ECO:0000313" key="3">
    <source>
        <dbReference type="EMBL" id="DAE10850.1"/>
    </source>
</evidence>
<proteinExistence type="predicted"/>
<keyword evidence="2" id="KW-1133">Transmembrane helix</keyword>